<feature type="transmembrane region" description="Helical" evidence="6">
    <location>
        <begin position="322"/>
        <end position="344"/>
    </location>
</feature>
<proteinExistence type="predicted"/>
<feature type="transmembrane region" description="Helical" evidence="6">
    <location>
        <begin position="223"/>
        <end position="247"/>
    </location>
</feature>
<dbReference type="KEGG" id="caul:KCG34_22970"/>
<feature type="transmembrane region" description="Helical" evidence="6">
    <location>
        <begin position="458"/>
        <end position="477"/>
    </location>
</feature>
<evidence type="ECO:0000256" key="4">
    <source>
        <dbReference type="ARBA" id="ARBA00022989"/>
    </source>
</evidence>
<feature type="transmembrane region" description="Helical" evidence="6">
    <location>
        <begin position="521"/>
        <end position="543"/>
    </location>
</feature>
<evidence type="ECO:0000313" key="8">
    <source>
        <dbReference type="Proteomes" id="UP000676409"/>
    </source>
</evidence>
<evidence type="ECO:0000256" key="6">
    <source>
        <dbReference type="SAM" id="Phobius"/>
    </source>
</evidence>
<feature type="transmembrane region" description="Helical" evidence="6">
    <location>
        <begin position="101"/>
        <end position="120"/>
    </location>
</feature>
<feature type="transmembrane region" description="Helical" evidence="6">
    <location>
        <begin position="356"/>
        <end position="379"/>
    </location>
</feature>
<evidence type="ECO:0000256" key="5">
    <source>
        <dbReference type="ARBA" id="ARBA00023136"/>
    </source>
</evidence>
<feature type="transmembrane region" description="Helical" evidence="6">
    <location>
        <begin position="167"/>
        <end position="185"/>
    </location>
</feature>
<dbReference type="Pfam" id="PF03169">
    <property type="entry name" value="OPT"/>
    <property type="match status" value="1"/>
</dbReference>
<organism evidence="7 8">
    <name type="scientific">Phenylobacterium montanum</name>
    <dbReference type="NCBI Taxonomy" id="2823693"/>
    <lineage>
        <taxon>Bacteria</taxon>
        <taxon>Pseudomonadati</taxon>
        <taxon>Pseudomonadota</taxon>
        <taxon>Alphaproteobacteria</taxon>
        <taxon>Caulobacterales</taxon>
        <taxon>Caulobacteraceae</taxon>
        <taxon>Phenylobacterium</taxon>
    </lineage>
</organism>
<evidence type="ECO:0000256" key="2">
    <source>
        <dbReference type="ARBA" id="ARBA00022448"/>
    </source>
</evidence>
<dbReference type="GO" id="GO:0016020">
    <property type="term" value="C:membrane"/>
    <property type="evidence" value="ECO:0007669"/>
    <property type="project" value="UniProtKB-SubCell"/>
</dbReference>
<evidence type="ECO:0000256" key="3">
    <source>
        <dbReference type="ARBA" id="ARBA00022692"/>
    </source>
</evidence>
<feature type="transmembrane region" description="Helical" evidence="6">
    <location>
        <begin position="40"/>
        <end position="60"/>
    </location>
</feature>
<feature type="transmembrane region" description="Helical" evidence="6">
    <location>
        <begin position="391"/>
        <end position="412"/>
    </location>
</feature>
<accession>A0A975G4U2</accession>
<feature type="transmembrane region" description="Helical" evidence="6">
    <location>
        <begin position="419"/>
        <end position="438"/>
    </location>
</feature>
<name>A0A975G4U2_9CAUL</name>
<dbReference type="PANTHER" id="PTHR31645:SF0">
    <property type="entry name" value="OLIGOPEPTIDE TRANSPORTER YGL114W-RELATED"/>
    <property type="match status" value="1"/>
</dbReference>
<feature type="transmembrane region" description="Helical" evidence="6">
    <location>
        <begin position="72"/>
        <end position="95"/>
    </location>
</feature>
<keyword evidence="3 6" id="KW-0812">Transmembrane</keyword>
<dbReference type="NCBIfam" id="TIGR00728">
    <property type="entry name" value="OPT_sfam"/>
    <property type="match status" value="1"/>
</dbReference>
<dbReference type="Proteomes" id="UP000676409">
    <property type="component" value="Chromosome"/>
</dbReference>
<evidence type="ECO:0000313" key="7">
    <source>
        <dbReference type="EMBL" id="QUD90895.1"/>
    </source>
</evidence>
<feature type="transmembrane region" description="Helical" evidence="6">
    <location>
        <begin position="555"/>
        <end position="577"/>
    </location>
</feature>
<feature type="transmembrane region" description="Helical" evidence="6">
    <location>
        <begin position="638"/>
        <end position="655"/>
    </location>
</feature>
<protein>
    <submittedName>
        <fullName evidence="7">Oligopeptide transporter, OPT family</fullName>
    </submittedName>
</protein>
<dbReference type="InterPro" id="IPR004814">
    <property type="entry name" value="Oligopep_transpt"/>
</dbReference>
<dbReference type="EMBL" id="CP073078">
    <property type="protein sequence ID" value="QUD90895.1"/>
    <property type="molecule type" value="Genomic_DNA"/>
</dbReference>
<sequence>MASEAAPRRNELTVRSLILGALITVIFTAANVYFGLKAALTFASSIPAAVISMAVLRAFSGGTIQENNIVQTVASAAGALASVVFVLPGLIMIGWWTHFPFWMTFALCAFGGILGVTYSIPLRRALVTGSDLPYPEGVACAEVLKVGAGQAADPGAEAGLEVAASNAGLWAVIWGGLVSAAYLVVVNTQVFAGDVAKYFRVGRGATGFDFGLSLALFGVGHLVGLWVGVAMLVGILIAWAGAVPILFSMATHAGPVSDAALDIWAHKVRFIGAGQIGVAAVWSLVKLARPVLGGLTSALAASRARKASGSASLALEEQDLPIGWTAIITGACLVAIGGVLAFLAHQGGLGAATGPLVIGGLVYVVVIGLFVSTVCGYMAGLIGSSNSPVSGVGILAVLLAAFLMGAVIRPLVGADAGPALVAFSLFATAFVFSAAIIGNDNLQDLKTGQLVGATPWKQQVALIVGVIVGALVIPPVLDLLNKAYGFAGVPGVNPAHALAAPQASLISTLAKGVIQGQLDWSLIRIGMMMGAVVVVVDEVLGLLKLPRLAPLAVGLGIYLPMSTTLTVVVGAIAGAAFDRRAEQRADGGGLKQLGVLLASGLIVGEGLMGVILAAVVVASGKSTPLAVVGDSFLPMGEVLGVVAFVALLVGLYAWIGRLSAGASRPSLQS</sequence>
<dbReference type="InterPro" id="IPR045035">
    <property type="entry name" value="YSL-like"/>
</dbReference>
<keyword evidence="2" id="KW-0813">Transport</keyword>
<gene>
    <name evidence="7" type="ORF">KCG34_22970</name>
</gene>
<keyword evidence="4 6" id="KW-1133">Transmembrane helix</keyword>
<feature type="transmembrane region" description="Helical" evidence="6">
    <location>
        <begin position="12"/>
        <end position="34"/>
    </location>
</feature>
<keyword evidence="5 6" id="KW-0472">Membrane</keyword>
<keyword evidence="8" id="KW-1185">Reference proteome</keyword>
<reference evidence="7" key="1">
    <citation type="submission" date="2021-04" db="EMBL/GenBank/DDBJ databases">
        <title>The complete genome sequence of Caulobacter sp. S6.</title>
        <authorList>
            <person name="Tang Y."/>
            <person name="Ouyang W."/>
            <person name="Liu Q."/>
            <person name="Huang B."/>
            <person name="Guo Z."/>
            <person name="Lei P."/>
        </authorList>
    </citation>
    <scope>NUCLEOTIDE SEQUENCE</scope>
    <source>
        <strain evidence="7">S6</strain>
    </source>
</reference>
<dbReference type="GO" id="GO:0035673">
    <property type="term" value="F:oligopeptide transmembrane transporter activity"/>
    <property type="evidence" value="ECO:0007669"/>
    <property type="project" value="InterPro"/>
</dbReference>
<dbReference type="InterPro" id="IPR004813">
    <property type="entry name" value="OPT"/>
</dbReference>
<evidence type="ECO:0000256" key="1">
    <source>
        <dbReference type="ARBA" id="ARBA00004141"/>
    </source>
</evidence>
<dbReference type="AlphaFoldDB" id="A0A975G4U2"/>
<dbReference type="PANTHER" id="PTHR31645">
    <property type="entry name" value="OLIGOPEPTIDE TRANSPORTER YGL114W-RELATED"/>
    <property type="match status" value="1"/>
</dbReference>
<comment type="subcellular location">
    <subcellularLocation>
        <location evidence="1">Membrane</location>
        <topology evidence="1">Multi-pass membrane protein</topology>
    </subcellularLocation>
</comment>
<dbReference type="NCBIfam" id="TIGR00733">
    <property type="entry name" value="OPT family oligopeptide transporter"/>
    <property type="match status" value="1"/>
</dbReference>
<feature type="transmembrane region" description="Helical" evidence="6">
    <location>
        <begin position="593"/>
        <end position="618"/>
    </location>
</feature>